<sequence length="373" mass="41103">MAGSDELVQGSVGGRGVAEGSGRTDRPSRTGKTSRTNTAFPCEECGRVFHRRSNLSRHQRLHSGQPERVCGLCSRKFVSQSCLNVHLKRIHGGVHCGDKQEEDKDVGGVRSKLQGGGAGGGRSKVRAKVECEVCHKIFRKPSHLRHHQYTHTGERPYPCPQCGRRFSEAGSLRRHMTSHIRAHISLSHPVTPTPNTPNTPNTTQYLNSQPIHQNRHSSLSGDIEKSLQDTPGNPHNINNKEIELSHTSYLSSQSIPLNRHSSLSGDSEKGLQDPGNPHSINSEERQGIGGSDRSVYIPKEFKEGCIKRDKDSLSCVIEKEGRTSLAQSCSLLPQPYVAVSLFLFGKRVKEEAGMEEGEEMSVKEELDLIEEAV</sequence>
<comment type="subcellular location">
    <subcellularLocation>
        <location evidence="1">Nucleus</location>
    </subcellularLocation>
</comment>
<keyword evidence="8" id="KW-0804">Transcription</keyword>
<dbReference type="Pfam" id="PF00096">
    <property type="entry name" value="zf-C2H2"/>
    <property type="match status" value="4"/>
</dbReference>
<keyword evidence="14" id="KW-1185">Reference proteome</keyword>
<dbReference type="GO" id="GO:0008270">
    <property type="term" value="F:zinc ion binding"/>
    <property type="evidence" value="ECO:0007669"/>
    <property type="project" value="UniProtKB-KW"/>
</dbReference>
<feature type="compositionally biased region" description="Polar residues" evidence="11">
    <location>
        <begin position="251"/>
        <end position="265"/>
    </location>
</feature>
<reference evidence="13 14" key="1">
    <citation type="submission" date="2019-05" db="EMBL/GenBank/DDBJ databases">
        <title>Another draft genome of Portunus trituberculatus and its Hox gene families provides insights of decapod evolution.</title>
        <authorList>
            <person name="Jeong J.-H."/>
            <person name="Song I."/>
            <person name="Kim S."/>
            <person name="Choi T."/>
            <person name="Kim D."/>
            <person name="Ryu S."/>
            <person name="Kim W."/>
        </authorList>
    </citation>
    <scope>NUCLEOTIDE SEQUENCE [LARGE SCALE GENOMIC DNA]</scope>
    <source>
        <tissue evidence="13">Muscle</tissue>
    </source>
</reference>
<comment type="caution">
    <text evidence="13">The sequence shown here is derived from an EMBL/GenBank/DDBJ whole genome shotgun (WGS) entry which is preliminary data.</text>
</comment>
<evidence type="ECO:0000256" key="10">
    <source>
        <dbReference type="PROSITE-ProRule" id="PRU00042"/>
    </source>
</evidence>
<evidence type="ECO:0000256" key="9">
    <source>
        <dbReference type="ARBA" id="ARBA00023242"/>
    </source>
</evidence>
<dbReference type="GO" id="GO:0000785">
    <property type="term" value="C:chromatin"/>
    <property type="evidence" value="ECO:0007669"/>
    <property type="project" value="TreeGrafter"/>
</dbReference>
<dbReference type="GO" id="GO:0005667">
    <property type="term" value="C:transcription regulator complex"/>
    <property type="evidence" value="ECO:0007669"/>
    <property type="project" value="TreeGrafter"/>
</dbReference>
<keyword evidence="3" id="KW-0479">Metal-binding</keyword>
<dbReference type="FunFam" id="3.30.160.60:FF:000761">
    <property type="entry name" value="Zinc finger protein 449"/>
    <property type="match status" value="1"/>
</dbReference>
<evidence type="ECO:0000256" key="7">
    <source>
        <dbReference type="ARBA" id="ARBA00023015"/>
    </source>
</evidence>
<protein>
    <submittedName>
        <fullName evidence="13">Zinc finger protein 39</fullName>
    </submittedName>
</protein>
<organism evidence="13 14">
    <name type="scientific">Portunus trituberculatus</name>
    <name type="common">Swimming crab</name>
    <name type="synonym">Neptunus trituberculatus</name>
    <dbReference type="NCBI Taxonomy" id="210409"/>
    <lineage>
        <taxon>Eukaryota</taxon>
        <taxon>Metazoa</taxon>
        <taxon>Ecdysozoa</taxon>
        <taxon>Arthropoda</taxon>
        <taxon>Crustacea</taxon>
        <taxon>Multicrustacea</taxon>
        <taxon>Malacostraca</taxon>
        <taxon>Eumalacostraca</taxon>
        <taxon>Eucarida</taxon>
        <taxon>Decapoda</taxon>
        <taxon>Pleocyemata</taxon>
        <taxon>Brachyura</taxon>
        <taxon>Eubrachyura</taxon>
        <taxon>Portunoidea</taxon>
        <taxon>Portunidae</taxon>
        <taxon>Portuninae</taxon>
        <taxon>Portunus</taxon>
    </lineage>
</organism>
<feature type="compositionally biased region" description="Polar residues" evidence="11">
    <location>
        <begin position="228"/>
        <end position="237"/>
    </location>
</feature>
<dbReference type="InterPro" id="IPR036236">
    <property type="entry name" value="Znf_C2H2_sf"/>
</dbReference>
<keyword evidence="9" id="KW-0539">Nucleus</keyword>
<name>A0A5B7FEX0_PORTR</name>
<evidence type="ECO:0000256" key="6">
    <source>
        <dbReference type="ARBA" id="ARBA00022833"/>
    </source>
</evidence>
<evidence type="ECO:0000256" key="3">
    <source>
        <dbReference type="ARBA" id="ARBA00022723"/>
    </source>
</evidence>
<evidence type="ECO:0000313" key="14">
    <source>
        <dbReference type="Proteomes" id="UP000324222"/>
    </source>
</evidence>
<feature type="domain" description="C2H2-type" evidence="12">
    <location>
        <begin position="157"/>
        <end position="179"/>
    </location>
</feature>
<proteinExistence type="inferred from homology"/>
<dbReference type="GO" id="GO:0000978">
    <property type="term" value="F:RNA polymerase II cis-regulatory region sequence-specific DNA binding"/>
    <property type="evidence" value="ECO:0007669"/>
    <property type="project" value="TreeGrafter"/>
</dbReference>
<feature type="compositionally biased region" description="Polar residues" evidence="11">
    <location>
        <begin position="204"/>
        <end position="220"/>
    </location>
</feature>
<dbReference type="AlphaFoldDB" id="A0A5B7FEX0"/>
<feature type="region of interest" description="Disordered" evidence="11">
    <location>
        <begin position="251"/>
        <end position="292"/>
    </location>
</feature>
<dbReference type="InterPro" id="IPR013087">
    <property type="entry name" value="Znf_C2H2_type"/>
</dbReference>
<evidence type="ECO:0000313" key="13">
    <source>
        <dbReference type="EMBL" id="MPC44105.1"/>
    </source>
</evidence>
<dbReference type="PROSITE" id="PS50157">
    <property type="entry name" value="ZINC_FINGER_C2H2_2"/>
    <property type="match status" value="4"/>
</dbReference>
<dbReference type="PANTHER" id="PTHR14003">
    <property type="entry name" value="TRANSCRIPTIONAL REPRESSOR PROTEIN YY"/>
    <property type="match status" value="1"/>
</dbReference>
<keyword evidence="4" id="KW-0677">Repeat</keyword>
<dbReference type="FunFam" id="3.30.160.60:FF:000100">
    <property type="entry name" value="Zinc finger 45-like"/>
    <property type="match status" value="1"/>
</dbReference>
<dbReference type="PROSITE" id="PS00028">
    <property type="entry name" value="ZINC_FINGER_C2H2_1"/>
    <property type="match status" value="4"/>
</dbReference>
<evidence type="ECO:0000256" key="11">
    <source>
        <dbReference type="SAM" id="MobiDB-lite"/>
    </source>
</evidence>
<feature type="domain" description="C2H2-type" evidence="12">
    <location>
        <begin position="129"/>
        <end position="156"/>
    </location>
</feature>
<feature type="region of interest" description="Disordered" evidence="11">
    <location>
        <begin position="187"/>
        <end position="239"/>
    </location>
</feature>
<dbReference type="GO" id="GO:0031519">
    <property type="term" value="C:PcG protein complex"/>
    <property type="evidence" value="ECO:0007669"/>
    <property type="project" value="TreeGrafter"/>
</dbReference>
<accession>A0A5B7FEX0</accession>
<keyword evidence="6" id="KW-0862">Zinc</keyword>
<evidence type="ECO:0000256" key="8">
    <source>
        <dbReference type="ARBA" id="ARBA00023163"/>
    </source>
</evidence>
<feature type="domain" description="C2H2-type" evidence="12">
    <location>
        <begin position="68"/>
        <end position="100"/>
    </location>
</feature>
<dbReference type="GO" id="GO:0000981">
    <property type="term" value="F:DNA-binding transcription factor activity, RNA polymerase II-specific"/>
    <property type="evidence" value="ECO:0007669"/>
    <property type="project" value="TreeGrafter"/>
</dbReference>
<feature type="domain" description="C2H2-type" evidence="12">
    <location>
        <begin position="40"/>
        <end position="67"/>
    </location>
</feature>
<comment type="similarity">
    <text evidence="2">Belongs to the krueppel C2H2-type zinc-finger protein family.</text>
</comment>
<feature type="region of interest" description="Disordered" evidence="11">
    <location>
        <begin position="98"/>
        <end position="122"/>
    </location>
</feature>
<dbReference type="EMBL" id="VSRR010006128">
    <property type="protein sequence ID" value="MPC44105.1"/>
    <property type="molecule type" value="Genomic_DNA"/>
</dbReference>
<evidence type="ECO:0000256" key="4">
    <source>
        <dbReference type="ARBA" id="ARBA00022737"/>
    </source>
</evidence>
<dbReference type="Gene3D" id="3.30.160.60">
    <property type="entry name" value="Classic Zinc Finger"/>
    <property type="match status" value="3"/>
</dbReference>
<dbReference type="SUPFAM" id="SSF57667">
    <property type="entry name" value="beta-beta-alpha zinc fingers"/>
    <property type="match status" value="2"/>
</dbReference>
<dbReference type="FunFam" id="3.30.160.60:FF:000744">
    <property type="entry name" value="zinc finger E-box-binding homeobox 1"/>
    <property type="match status" value="1"/>
</dbReference>
<keyword evidence="5 10" id="KW-0863">Zinc-finger</keyword>
<evidence type="ECO:0000256" key="2">
    <source>
        <dbReference type="ARBA" id="ARBA00006991"/>
    </source>
</evidence>
<evidence type="ECO:0000256" key="5">
    <source>
        <dbReference type="ARBA" id="ARBA00022771"/>
    </source>
</evidence>
<gene>
    <name evidence="13" type="primary">Zfp39</name>
    <name evidence="13" type="ORF">E2C01_037769</name>
</gene>
<evidence type="ECO:0000256" key="1">
    <source>
        <dbReference type="ARBA" id="ARBA00004123"/>
    </source>
</evidence>
<keyword evidence="7" id="KW-0805">Transcription regulation</keyword>
<dbReference type="PANTHER" id="PTHR14003:SF19">
    <property type="entry name" value="YY2 TRANSCRIPTION FACTOR"/>
    <property type="match status" value="1"/>
</dbReference>
<feature type="compositionally biased region" description="Basic and acidic residues" evidence="11">
    <location>
        <begin position="98"/>
        <end position="107"/>
    </location>
</feature>
<feature type="region of interest" description="Disordered" evidence="11">
    <location>
        <begin position="1"/>
        <end position="38"/>
    </location>
</feature>
<dbReference type="OrthoDB" id="3437960at2759"/>
<dbReference type="SMART" id="SM00355">
    <property type="entry name" value="ZnF_C2H2"/>
    <property type="match status" value="4"/>
</dbReference>
<dbReference type="Proteomes" id="UP000324222">
    <property type="component" value="Unassembled WGS sequence"/>
</dbReference>
<evidence type="ECO:0000259" key="12">
    <source>
        <dbReference type="PROSITE" id="PS50157"/>
    </source>
</evidence>